<feature type="domain" description="Ig-like" evidence="4">
    <location>
        <begin position="523"/>
        <end position="622"/>
    </location>
</feature>
<feature type="domain" description="Ig-like" evidence="4">
    <location>
        <begin position="392"/>
        <end position="517"/>
    </location>
</feature>
<gene>
    <name evidence="5" type="ORF">DSTB1V02_LOCUS6587</name>
</gene>
<keyword evidence="2" id="KW-0863">Zinc-finger</keyword>
<dbReference type="EMBL" id="CAJPEV010001226">
    <property type="protein sequence ID" value="CAG0891467.1"/>
    <property type="molecule type" value="Genomic_DNA"/>
</dbReference>
<dbReference type="Gene3D" id="2.60.40.10">
    <property type="entry name" value="Immunoglobulins"/>
    <property type="match status" value="2"/>
</dbReference>
<evidence type="ECO:0000256" key="1">
    <source>
        <dbReference type="ARBA" id="ARBA00022723"/>
    </source>
</evidence>
<protein>
    <recommendedName>
        <fullName evidence="4">Ig-like domain-containing protein</fullName>
    </recommendedName>
</protein>
<dbReference type="InterPro" id="IPR007588">
    <property type="entry name" value="Znf_FLYWCH"/>
</dbReference>
<dbReference type="PANTHER" id="PTHR21261">
    <property type="entry name" value="BEAT PROTEIN"/>
    <property type="match status" value="1"/>
</dbReference>
<dbReference type="GO" id="GO:0008270">
    <property type="term" value="F:zinc ion binding"/>
    <property type="evidence" value="ECO:0007669"/>
    <property type="project" value="UniProtKB-KW"/>
</dbReference>
<dbReference type="OrthoDB" id="6478865at2759"/>
<dbReference type="PANTHER" id="PTHR21261:SF2">
    <property type="entry name" value="GH04238P-RELATED"/>
    <property type="match status" value="1"/>
</dbReference>
<keyword evidence="6" id="KW-1185">Reference proteome</keyword>
<evidence type="ECO:0000256" key="3">
    <source>
        <dbReference type="ARBA" id="ARBA00022833"/>
    </source>
</evidence>
<dbReference type="AlphaFoldDB" id="A0A7R9A568"/>
<dbReference type="Proteomes" id="UP000677054">
    <property type="component" value="Unassembled WGS sequence"/>
</dbReference>
<keyword evidence="1" id="KW-0479">Metal-binding</keyword>
<dbReference type="Gene3D" id="2.20.25.240">
    <property type="match status" value="1"/>
</dbReference>
<dbReference type="PROSITE" id="PS50835">
    <property type="entry name" value="IG_LIKE"/>
    <property type="match status" value="2"/>
</dbReference>
<keyword evidence="3" id="KW-0862">Zinc</keyword>
<dbReference type="EMBL" id="LR900743">
    <property type="protein sequence ID" value="CAD7246741.1"/>
    <property type="molecule type" value="Genomic_DNA"/>
</dbReference>
<dbReference type="InterPro" id="IPR013783">
    <property type="entry name" value="Ig-like_fold"/>
</dbReference>
<evidence type="ECO:0000259" key="4">
    <source>
        <dbReference type="PROSITE" id="PS50835"/>
    </source>
</evidence>
<evidence type="ECO:0000313" key="6">
    <source>
        <dbReference type="Proteomes" id="UP000677054"/>
    </source>
</evidence>
<name>A0A7R9A568_9CRUS</name>
<dbReference type="Pfam" id="PF04500">
    <property type="entry name" value="FLYWCH"/>
    <property type="match status" value="1"/>
</dbReference>
<evidence type="ECO:0000256" key="2">
    <source>
        <dbReference type="ARBA" id="ARBA00022771"/>
    </source>
</evidence>
<accession>A0A7R9A568</accession>
<organism evidence="5">
    <name type="scientific">Darwinula stevensoni</name>
    <dbReference type="NCBI Taxonomy" id="69355"/>
    <lineage>
        <taxon>Eukaryota</taxon>
        <taxon>Metazoa</taxon>
        <taxon>Ecdysozoa</taxon>
        <taxon>Arthropoda</taxon>
        <taxon>Crustacea</taxon>
        <taxon>Oligostraca</taxon>
        <taxon>Ostracoda</taxon>
        <taxon>Podocopa</taxon>
        <taxon>Podocopida</taxon>
        <taxon>Darwinulocopina</taxon>
        <taxon>Darwinuloidea</taxon>
        <taxon>Darwinulidae</taxon>
        <taxon>Darwinula</taxon>
    </lineage>
</organism>
<reference evidence="5" key="1">
    <citation type="submission" date="2020-11" db="EMBL/GenBank/DDBJ databases">
        <authorList>
            <person name="Tran Van P."/>
        </authorList>
    </citation>
    <scope>NUCLEOTIDE SEQUENCE</scope>
</reference>
<sequence length="688" mass="76417">MATLQFVTTQRGHRPCQVILDGYIYLLDMKLGQKTYWRCEDRTCTSRLHSVGDVIVRPPSEHYPHAPSSSRVTKVMSDVRRLALVSESSTRNIIVRRKRQRQLGDEDDEDGLCIIPRRLQCTTDGQSFLNHSGENLAFASERALSFLAAADHCPQYQRTVAGLLRTNNSVEGWHNAFSSSVNKAHPSVRTLALKLQREEASATALSERLGAGHQLPMHQKKSPVERQSENCRFWSANEFGESSGHRTHRTDGEGGSGRVLAGLASFEGMMKRSGHAWRGRIGGGHPARGGILTGERSSVRVRGRGGGWAEVPAILQTFSRASEQTEEEKGVRKARRIPVTRRPPACERRARRALPGPRRFRHGLESDGRYAESNILIVEGYLKKQLMSFGSPGAGLEITYFHVPSAVQNGSEAVLVCDYSYMDHEKDSLRVQWYFRQQNGGEADGELVYEWLGPDGGLPRAVGVLEGKIDLQHDASLDPYKMHSDLKILSENLHLGLSGDFTCLVASEFANDSRTGSLLVYAPTRRLLFTKVSEENGTVTVRCLADGMQPEPTMDIFLSLDENRTRIPTHVETTWSKDGLFGMESETTVTLPSSYDPLGPAASIQCMIKIPEAKYTTSRFIELSSGPEYGSGMEDARLQQGDEDRYFQALPDLIVDRRTIGRNGSGGREANKICWSLLIGFVYLISVC</sequence>
<evidence type="ECO:0000313" key="5">
    <source>
        <dbReference type="EMBL" id="CAD7246741.1"/>
    </source>
</evidence>
<proteinExistence type="predicted"/>
<dbReference type="InterPro" id="IPR007110">
    <property type="entry name" value="Ig-like_dom"/>
</dbReference>